<evidence type="ECO:0000256" key="1">
    <source>
        <dbReference type="SAM" id="Coils"/>
    </source>
</evidence>
<dbReference type="OrthoDB" id="21470at2759"/>
<accession>A0A7M7PHU2</accession>
<evidence type="ECO:0008006" key="8">
    <source>
        <dbReference type="Google" id="ProtNLM"/>
    </source>
</evidence>
<evidence type="ECO:0000259" key="4">
    <source>
        <dbReference type="PROSITE" id="PS50174"/>
    </source>
</evidence>
<feature type="region of interest" description="Disordered" evidence="2">
    <location>
        <begin position="410"/>
        <end position="429"/>
    </location>
</feature>
<dbReference type="InterPro" id="IPR035967">
    <property type="entry name" value="SWAP/Surp_sf"/>
</dbReference>
<dbReference type="PROSITE" id="PS51391">
    <property type="entry name" value="CID"/>
    <property type="match status" value="1"/>
</dbReference>
<dbReference type="PROSITE" id="PS50128">
    <property type="entry name" value="SURP"/>
    <property type="match status" value="1"/>
</dbReference>
<dbReference type="GO" id="GO:0006396">
    <property type="term" value="P:RNA processing"/>
    <property type="evidence" value="ECO:0007669"/>
    <property type="project" value="InterPro"/>
</dbReference>
<feature type="compositionally biased region" description="Basic residues" evidence="2">
    <location>
        <begin position="740"/>
        <end position="753"/>
    </location>
</feature>
<feature type="compositionally biased region" description="Basic residues" evidence="2">
    <location>
        <begin position="696"/>
        <end position="706"/>
    </location>
</feature>
<dbReference type="Pfam" id="PF25127">
    <property type="entry name" value="DUF7819"/>
    <property type="match status" value="1"/>
</dbReference>
<reference evidence="6" key="2">
    <citation type="submission" date="2021-01" db="UniProtKB">
        <authorList>
            <consortium name="EnsemblMetazoa"/>
        </authorList>
    </citation>
    <scope>IDENTIFICATION</scope>
</reference>
<keyword evidence="1" id="KW-0175">Coiled coil</keyword>
<feature type="region of interest" description="Disordered" evidence="2">
    <location>
        <begin position="648"/>
        <end position="792"/>
    </location>
</feature>
<feature type="domain" description="CID" evidence="5">
    <location>
        <begin position="157"/>
        <end position="297"/>
    </location>
</feature>
<evidence type="ECO:0000313" key="6">
    <source>
        <dbReference type="EnsemblMetazoa" id="XP_030852145"/>
    </source>
</evidence>
<dbReference type="Gene3D" id="1.25.40.90">
    <property type="match status" value="1"/>
</dbReference>
<dbReference type="InParanoid" id="A0A7M7PHU2"/>
<dbReference type="GO" id="GO:0006874">
    <property type="term" value="P:intracellular calcium ion homeostasis"/>
    <property type="evidence" value="ECO:0000318"/>
    <property type="project" value="GO_Central"/>
</dbReference>
<dbReference type="Pfam" id="PF04818">
    <property type="entry name" value="CID"/>
    <property type="match status" value="1"/>
</dbReference>
<feature type="coiled-coil region" evidence="1">
    <location>
        <begin position="103"/>
        <end position="130"/>
    </location>
</feature>
<dbReference type="SUPFAM" id="SSF48464">
    <property type="entry name" value="ENTH/VHS domain"/>
    <property type="match status" value="1"/>
</dbReference>
<dbReference type="InterPro" id="IPR006569">
    <property type="entry name" value="CID_dom"/>
</dbReference>
<feature type="compositionally biased region" description="Basic and acidic residues" evidence="2">
    <location>
        <begin position="760"/>
        <end position="776"/>
    </location>
</feature>
<feature type="domain" description="SURP motif" evidence="3">
    <location>
        <begin position="16"/>
        <end position="58"/>
    </location>
</feature>
<dbReference type="GO" id="GO:0003723">
    <property type="term" value="F:RNA binding"/>
    <property type="evidence" value="ECO:0007669"/>
    <property type="project" value="InterPro"/>
</dbReference>
<dbReference type="InterPro" id="IPR000061">
    <property type="entry name" value="Surp"/>
</dbReference>
<protein>
    <recommendedName>
        <fullName evidence="8">Calcium homeostasis endoplasmic reticulum protein</fullName>
    </recommendedName>
</protein>
<name>A0A7M7PHU2_STRPU</name>
<dbReference type="SMART" id="SM00582">
    <property type="entry name" value="RPR"/>
    <property type="match status" value="1"/>
</dbReference>
<reference evidence="7" key="1">
    <citation type="submission" date="2015-02" db="EMBL/GenBank/DDBJ databases">
        <title>Genome sequencing for Strongylocentrotus purpuratus.</title>
        <authorList>
            <person name="Murali S."/>
            <person name="Liu Y."/>
            <person name="Vee V."/>
            <person name="English A."/>
            <person name="Wang M."/>
            <person name="Skinner E."/>
            <person name="Han Y."/>
            <person name="Muzny D.M."/>
            <person name="Worley K.C."/>
            <person name="Gibbs R.A."/>
        </authorList>
    </citation>
    <scope>NUCLEOTIDE SEQUENCE</scope>
</reference>
<dbReference type="InterPro" id="IPR008942">
    <property type="entry name" value="ENTH_VHS"/>
</dbReference>
<dbReference type="RefSeq" id="XP_030852145.1">
    <property type="nucleotide sequence ID" value="XM_030996285.1"/>
</dbReference>
<dbReference type="GO" id="GO:0048471">
    <property type="term" value="C:perinuclear region of cytoplasm"/>
    <property type="evidence" value="ECO:0000318"/>
    <property type="project" value="GO_Central"/>
</dbReference>
<proteinExistence type="predicted"/>
<dbReference type="Gene3D" id="1.10.10.790">
    <property type="entry name" value="Surp module"/>
    <property type="match status" value="1"/>
</dbReference>
<dbReference type="InterPro" id="IPR056721">
    <property type="entry name" value="DUF7819"/>
</dbReference>
<dbReference type="SMART" id="SM00443">
    <property type="entry name" value="G_patch"/>
    <property type="match status" value="1"/>
</dbReference>
<dbReference type="KEGG" id="spu:586958"/>
<dbReference type="OMA" id="QNTHHDI"/>
<dbReference type="PANTHER" id="PTHR12323">
    <property type="entry name" value="SR-RELATED CTD ASSOCIATED FACTOR 6"/>
    <property type="match status" value="1"/>
</dbReference>
<dbReference type="EnsemblMetazoa" id="XM_030996285">
    <property type="protein sequence ID" value="XP_030852145"/>
    <property type="gene ID" value="LOC586958"/>
</dbReference>
<dbReference type="CTD" id="10523"/>
<dbReference type="Pfam" id="PF01585">
    <property type="entry name" value="G-patch"/>
    <property type="match status" value="1"/>
</dbReference>
<feature type="compositionally biased region" description="Basic residues" evidence="2">
    <location>
        <begin position="719"/>
        <end position="732"/>
    </location>
</feature>
<dbReference type="PROSITE" id="PS50174">
    <property type="entry name" value="G_PATCH"/>
    <property type="match status" value="1"/>
</dbReference>
<evidence type="ECO:0000259" key="3">
    <source>
        <dbReference type="PROSITE" id="PS50128"/>
    </source>
</evidence>
<dbReference type="Pfam" id="PF01805">
    <property type="entry name" value="Surp"/>
    <property type="match status" value="1"/>
</dbReference>
<dbReference type="InterPro" id="IPR000467">
    <property type="entry name" value="G_patch_dom"/>
</dbReference>
<feature type="compositionally biased region" description="Basic and acidic residues" evidence="2">
    <location>
        <begin position="649"/>
        <end position="663"/>
    </location>
</feature>
<sequence>MEAVPQPPADTDLQNIIDKLANFVARNGTDFEMMTKEKQKNNPKFGFLFGGEYYNYYQYKVTSEQRSIQQQKDKLAQQQAIIQDVITQQSIQSAPWQPQIQQQQQLEEQIAQIEEQISQSEENLGKQKEVLLQQQNDQIESVLANSREKAVIGIATELDVNLSELDSRLQAIIDACTKDAISNGKQWIFSTARSPKHCVLIAKYLLHQILAKAAPFTAKLHLIYLINDVLYHCTRRNAHDLQHALEDTVAPIFCSTHAVADEDQKGKLEKVLKLWGTNNYFDSSVMERLKNPAESLALYQGTRITENGEAIQQLHIASQSQLAVLQKQHNDYVVHMRQQQAQYQQQQQQQQQQQVQQQLAAVAVSTPLPQVPTPFSMAQQMPPQVTQQVTQSMQPQVVPQVAISTVSGGFPPATSEAQAVGSAAPPPTGQQLAQNVSLPQGMLPGSDPMVQAMSSMPPGMPPQIGGQPPTPQMPPQLPAGLPPMDPSLFPGGFPPVFNPSVPPPNIRPPFPFPPGALPPNFTLPPNFDFSKPPPCFLPGMDFPPIPMPPIAAPPPAQDPNDPSLMPRVPYYDLPAGLMAPLVSLEDTDYNPLDHDDIRLPPPQAPSERLLAAVEAFYAPPSRDAPRNSEGWEQNGLFEFFKAKQKYSKLKKEREKENPKEHKPLSPLRVPANSDRSPSPTPPPAARQLTPPPKQESRRRFRSRSRSLSRSPSPSPARSPPRRSRRSRTRSRSRSPPPSRFFRRTSRSKSRSKSRSPPPSYRRESKREPSPTRESKARSPTKRSPSPTEDYGVQPFYQMHVDVKLGEDNKGHQLMKKMGWTGQGLGAKEQGIVNPIASGDVRHDLDKFKGIGMDINDPFESFRKSKSYTYNRRK</sequence>
<dbReference type="AlphaFoldDB" id="A0A7M7PHU2"/>
<feature type="compositionally biased region" description="Pro residues" evidence="2">
    <location>
        <begin position="678"/>
        <end position="693"/>
    </location>
</feature>
<dbReference type="PANTHER" id="PTHR12323:SF0">
    <property type="entry name" value="CALCIUM HOMEOSTASIS ENDOPLASMIC RETICULUM PROTEIN"/>
    <property type="match status" value="1"/>
</dbReference>
<evidence type="ECO:0000256" key="2">
    <source>
        <dbReference type="SAM" id="MobiDB-lite"/>
    </source>
</evidence>
<keyword evidence="7" id="KW-1185">Reference proteome</keyword>
<dbReference type="GeneID" id="586958"/>
<evidence type="ECO:0000259" key="5">
    <source>
        <dbReference type="PROSITE" id="PS51391"/>
    </source>
</evidence>
<evidence type="ECO:0000313" key="7">
    <source>
        <dbReference type="Proteomes" id="UP000007110"/>
    </source>
</evidence>
<organism evidence="6 7">
    <name type="scientific">Strongylocentrotus purpuratus</name>
    <name type="common">Purple sea urchin</name>
    <dbReference type="NCBI Taxonomy" id="7668"/>
    <lineage>
        <taxon>Eukaryota</taxon>
        <taxon>Metazoa</taxon>
        <taxon>Echinodermata</taxon>
        <taxon>Eleutherozoa</taxon>
        <taxon>Echinozoa</taxon>
        <taxon>Echinoidea</taxon>
        <taxon>Euechinoidea</taxon>
        <taxon>Echinacea</taxon>
        <taxon>Camarodonta</taxon>
        <taxon>Echinidea</taxon>
        <taxon>Strongylocentrotidae</taxon>
        <taxon>Strongylocentrotus</taxon>
    </lineage>
</organism>
<feature type="domain" description="G-patch" evidence="4">
    <location>
        <begin position="806"/>
        <end position="855"/>
    </location>
</feature>
<dbReference type="SMART" id="SM00648">
    <property type="entry name" value="SWAP"/>
    <property type="match status" value="1"/>
</dbReference>
<dbReference type="SUPFAM" id="SSF109905">
    <property type="entry name" value="Surp module (SWAP domain)"/>
    <property type="match status" value="1"/>
</dbReference>
<dbReference type="Proteomes" id="UP000007110">
    <property type="component" value="Unassembled WGS sequence"/>
</dbReference>